<sequence>MSLYIKGGKVFLPDKKVLYKTLIIEDKVICDIIPHGYKPGSKDKVIDVTGKMVVPGFIDVHTHGAFGKDTVDGTWDAIHTIGRFFAAHGVTSYLPTVGTFTPELIMKAIENVVTCPQPEDGARHLGIHVEGPYLNVEHRGAQQKDLIRKPDAVEFQPRDKNCINYC</sequence>
<dbReference type="SUPFAM" id="SSF51556">
    <property type="entry name" value="Metallo-dependent hydrolases"/>
    <property type="match status" value="1"/>
</dbReference>
<dbReference type="InterPro" id="IPR011059">
    <property type="entry name" value="Metal-dep_hydrolase_composite"/>
</dbReference>
<dbReference type="SUPFAM" id="SSF51338">
    <property type="entry name" value="Composite domain of metallo-dependent hydrolases"/>
    <property type="match status" value="1"/>
</dbReference>
<dbReference type="Gene3D" id="2.30.40.10">
    <property type="entry name" value="Urease, subunit C, domain 1"/>
    <property type="match status" value="1"/>
</dbReference>
<comment type="caution">
    <text evidence="2">The sequence shown here is derived from an EMBL/GenBank/DDBJ whole genome shotgun (WGS) entry which is preliminary data.</text>
</comment>
<organism evidence="2">
    <name type="scientific">marine sediment metagenome</name>
    <dbReference type="NCBI Taxonomy" id="412755"/>
    <lineage>
        <taxon>unclassified sequences</taxon>
        <taxon>metagenomes</taxon>
        <taxon>ecological metagenomes</taxon>
    </lineage>
</organism>
<dbReference type="InterPro" id="IPR032466">
    <property type="entry name" value="Metal_Hydrolase"/>
</dbReference>
<dbReference type="EMBL" id="BART01011501">
    <property type="protein sequence ID" value="GAG85916.1"/>
    <property type="molecule type" value="Genomic_DNA"/>
</dbReference>
<evidence type="ECO:0000313" key="2">
    <source>
        <dbReference type="EMBL" id="GAG85916.1"/>
    </source>
</evidence>
<proteinExistence type="predicted"/>
<name>X1CNU1_9ZZZZ</name>
<reference evidence="2" key="1">
    <citation type="journal article" date="2014" name="Front. Microbiol.">
        <title>High frequency of phylogenetically diverse reductive dehalogenase-homologous genes in deep subseafloor sedimentary metagenomes.</title>
        <authorList>
            <person name="Kawai M."/>
            <person name="Futagami T."/>
            <person name="Toyoda A."/>
            <person name="Takaki Y."/>
            <person name="Nishi S."/>
            <person name="Hori S."/>
            <person name="Arai W."/>
            <person name="Tsubouchi T."/>
            <person name="Morono Y."/>
            <person name="Uchiyama I."/>
            <person name="Ito T."/>
            <person name="Fujiyama A."/>
            <person name="Inagaki F."/>
            <person name="Takami H."/>
        </authorList>
    </citation>
    <scope>NUCLEOTIDE SEQUENCE</scope>
    <source>
        <strain evidence="2">Expedition CK06-06</strain>
    </source>
</reference>
<dbReference type="AlphaFoldDB" id="X1CNU1"/>
<dbReference type="PANTHER" id="PTHR11113:SF14">
    <property type="entry name" value="N-ACETYLGLUCOSAMINE-6-PHOSPHATE DEACETYLASE"/>
    <property type="match status" value="1"/>
</dbReference>
<gene>
    <name evidence="2" type="ORF">S01H4_24480</name>
</gene>
<accession>X1CNU1</accession>
<dbReference type="GO" id="GO:0006046">
    <property type="term" value="P:N-acetylglucosamine catabolic process"/>
    <property type="evidence" value="ECO:0007669"/>
    <property type="project" value="TreeGrafter"/>
</dbReference>
<dbReference type="GO" id="GO:0008448">
    <property type="term" value="F:N-acetylglucosamine-6-phosphate deacetylase activity"/>
    <property type="evidence" value="ECO:0007669"/>
    <property type="project" value="TreeGrafter"/>
</dbReference>
<keyword evidence="1" id="KW-0378">Hydrolase</keyword>
<evidence type="ECO:0000256" key="1">
    <source>
        <dbReference type="ARBA" id="ARBA00022801"/>
    </source>
</evidence>
<dbReference type="PANTHER" id="PTHR11113">
    <property type="entry name" value="N-ACETYLGLUCOSAMINE-6-PHOSPHATE DEACETYLASE"/>
    <property type="match status" value="1"/>
</dbReference>
<dbReference type="Gene3D" id="3.20.20.140">
    <property type="entry name" value="Metal-dependent hydrolases"/>
    <property type="match status" value="1"/>
</dbReference>
<protein>
    <submittedName>
        <fullName evidence="2">Uncharacterized protein</fullName>
    </submittedName>
</protein>